<feature type="signal peptide" evidence="1">
    <location>
        <begin position="1"/>
        <end position="21"/>
    </location>
</feature>
<keyword evidence="3" id="KW-1185">Reference proteome</keyword>
<dbReference type="HOGENOM" id="CLU_162136_0_0_1"/>
<reference evidence="3" key="2">
    <citation type="submission" date="2013-04" db="EMBL/GenBank/DDBJ databases">
        <title>Genomic mechanisms accounting for the adaptation to parasitism in nematode-trapping fungi.</title>
        <authorList>
            <person name="Ahren D.G."/>
        </authorList>
    </citation>
    <scope>NUCLEOTIDE SEQUENCE [LARGE SCALE GENOMIC DNA]</scope>
    <source>
        <strain evidence="3">CBS 200.50</strain>
    </source>
</reference>
<gene>
    <name evidence="2" type="ORF">H072_5391</name>
</gene>
<dbReference type="Proteomes" id="UP000015100">
    <property type="component" value="Unassembled WGS sequence"/>
</dbReference>
<name>S8ACM2_DACHA</name>
<dbReference type="AlphaFoldDB" id="S8ACM2"/>
<reference evidence="2 3" key="1">
    <citation type="journal article" date="2013" name="PLoS Genet.">
        <title>Genomic mechanisms accounting for the adaptation to parasitism in nematode-trapping fungi.</title>
        <authorList>
            <person name="Meerupati T."/>
            <person name="Andersson K.M."/>
            <person name="Friman E."/>
            <person name="Kumar D."/>
            <person name="Tunlid A."/>
            <person name="Ahren D."/>
        </authorList>
    </citation>
    <scope>NUCLEOTIDE SEQUENCE [LARGE SCALE GENOMIC DNA]</scope>
    <source>
        <strain evidence="2 3">CBS 200.50</strain>
    </source>
</reference>
<keyword evidence="1" id="KW-0732">Signal</keyword>
<sequence>MKFTLAPIALFSSLFLSKALALPAGEPAKHLEKRASLNIVVCTDINSGGTCLPLDITDAQRNQCINFAASWNDKISSLAIGTTSGWSGCQFYKDWYCVNAILPAPVGSHYWDLRNADGNDRNDMISSFRCL</sequence>
<dbReference type="Gene3D" id="2.60.20.10">
    <property type="entry name" value="Crystallins"/>
    <property type="match status" value="1"/>
</dbReference>
<evidence type="ECO:0000313" key="2">
    <source>
        <dbReference type="EMBL" id="EPS40740.1"/>
    </source>
</evidence>
<proteinExistence type="predicted"/>
<organism evidence="2 3">
    <name type="scientific">Dactylellina haptotyla (strain CBS 200.50)</name>
    <name type="common">Nematode-trapping fungus</name>
    <name type="synonym">Monacrosporium haptotylum</name>
    <dbReference type="NCBI Taxonomy" id="1284197"/>
    <lineage>
        <taxon>Eukaryota</taxon>
        <taxon>Fungi</taxon>
        <taxon>Dikarya</taxon>
        <taxon>Ascomycota</taxon>
        <taxon>Pezizomycotina</taxon>
        <taxon>Orbiliomycetes</taxon>
        <taxon>Orbiliales</taxon>
        <taxon>Orbiliaceae</taxon>
        <taxon>Dactylellina</taxon>
    </lineage>
</organism>
<evidence type="ECO:0000256" key="1">
    <source>
        <dbReference type="SAM" id="SignalP"/>
    </source>
</evidence>
<evidence type="ECO:0000313" key="3">
    <source>
        <dbReference type="Proteomes" id="UP000015100"/>
    </source>
</evidence>
<comment type="caution">
    <text evidence="2">The sequence shown here is derived from an EMBL/GenBank/DDBJ whole genome shotgun (WGS) entry which is preliminary data.</text>
</comment>
<accession>S8ACM2</accession>
<feature type="chain" id="PRO_5004560391" evidence="1">
    <location>
        <begin position="22"/>
        <end position="131"/>
    </location>
</feature>
<protein>
    <submittedName>
        <fullName evidence="2">Uncharacterized protein</fullName>
    </submittedName>
</protein>
<dbReference type="OMA" id="NINGAQP"/>
<dbReference type="OrthoDB" id="2910287at2759"/>
<dbReference type="EMBL" id="AQGS01000282">
    <property type="protein sequence ID" value="EPS40740.1"/>
    <property type="molecule type" value="Genomic_DNA"/>
</dbReference>